<accession>A0A8D9F9C5</accession>
<name>A0A8D9F9C5_9HEMI</name>
<dbReference type="AlphaFoldDB" id="A0A8D9F9C5"/>
<sequence length="130" mass="15610">MLRFGHKDIMRRNISIETRKRVLKTYVFSIVSSGSEAWTLNNNFCSRINAFETWCYRRMFKTRWDKVNNVTIMNRVGKEKQDLLDSIKERKLKYAGLDCYEMFQWSIIILKTIVDGIIEGPKKRVRPRRI</sequence>
<dbReference type="EMBL" id="HBUF01627481">
    <property type="protein sequence ID" value="CAG6782443.1"/>
    <property type="molecule type" value="Transcribed_RNA"/>
</dbReference>
<protein>
    <submittedName>
        <fullName evidence="1">Uncharacterized protein</fullName>
    </submittedName>
</protein>
<proteinExistence type="predicted"/>
<organism evidence="1">
    <name type="scientific">Cacopsylla melanoneura</name>
    <dbReference type="NCBI Taxonomy" id="428564"/>
    <lineage>
        <taxon>Eukaryota</taxon>
        <taxon>Metazoa</taxon>
        <taxon>Ecdysozoa</taxon>
        <taxon>Arthropoda</taxon>
        <taxon>Hexapoda</taxon>
        <taxon>Insecta</taxon>
        <taxon>Pterygota</taxon>
        <taxon>Neoptera</taxon>
        <taxon>Paraneoptera</taxon>
        <taxon>Hemiptera</taxon>
        <taxon>Sternorrhyncha</taxon>
        <taxon>Psylloidea</taxon>
        <taxon>Psyllidae</taxon>
        <taxon>Psyllinae</taxon>
        <taxon>Cacopsylla</taxon>
    </lineage>
</organism>
<reference evidence="1" key="1">
    <citation type="submission" date="2021-05" db="EMBL/GenBank/DDBJ databases">
        <authorList>
            <person name="Alioto T."/>
            <person name="Alioto T."/>
            <person name="Gomez Garrido J."/>
        </authorList>
    </citation>
    <scope>NUCLEOTIDE SEQUENCE</scope>
</reference>
<evidence type="ECO:0000313" key="1">
    <source>
        <dbReference type="EMBL" id="CAG6782443.1"/>
    </source>
</evidence>